<dbReference type="EC" id="2.3.1.225" evidence="7"/>
<proteinExistence type="inferred from homology"/>
<dbReference type="InterPro" id="IPR039859">
    <property type="entry name" value="PFA4/ZDH16/20/ERF2-like"/>
</dbReference>
<comment type="subcellular location">
    <subcellularLocation>
        <location evidence="1">Membrane</location>
        <topology evidence="1">Multi-pass membrane protein</topology>
    </subcellularLocation>
</comment>
<evidence type="ECO:0000313" key="10">
    <source>
        <dbReference type="Proteomes" id="UP001470230"/>
    </source>
</evidence>
<evidence type="ECO:0000259" key="8">
    <source>
        <dbReference type="Pfam" id="PF01529"/>
    </source>
</evidence>
<evidence type="ECO:0000256" key="5">
    <source>
        <dbReference type="ARBA" id="ARBA00023136"/>
    </source>
</evidence>
<sequence>MSSLDQDLIPVEESKVYVAETPTPYKDVSCCGCRCAYFSIGNFRVCGHWISKPLKPFFIILFFLLLSALGVYDIILYSTNLAQKISLIIVLGIAIICVSISYFEVIVIGPSYLPFNYKFRKGPYSWEDMMSSMVVYREQMEFARESERPPRASFAISARRFVLRADHYCYWTESWIGLTNARYFLLLLFWVDFYCLYWMAFHAIWIIYMVNNSGFMWQYILSAIGFCAIIVVASVSGYHTFLSFRDAYHNWTSLERWKNRVLPVYDLGCLGNFEEICGDRKYRCFWPFPCFISTPMQDGFYA</sequence>
<dbReference type="PANTHER" id="PTHR22883:SF147">
    <property type="entry name" value="PALMITOYLTRANSFERASE"/>
    <property type="match status" value="1"/>
</dbReference>
<comment type="domain">
    <text evidence="7">The DHHC domain is required for palmitoyltransferase activity.</text>
</comment>
<dbReference type="PROSITE" id="PS50216">
    <property type="entry name" value="DHHC"/>
    <property type="match status" value="1"/>
</dbReference>
<feature type="transmembrane region" description="Helical" evidence="7">
    <location>
        <begin position="216"/>
        <end position="235"/>
    </location>
</feature>
<keyword evidence="3 7" id="KW-0812">Transmembrane</keyword>
<evidence type="ECO:0000256" key="6">
    <source>
        <dbReference type="ARBA" id="ARBA00023315"/>
    </source>
</evidence>
<name>A0ABR2GZ32_9EUKA</name>
<dbReference type="PANTHER" id="PTHR22883">
    <property type="entry name" value="ZINC FINGER DHHC DOMAIN CONTAINING PROTEIN"/>
    <property type="match status" value="1"/>
</dbReference>
<evidence type="ECO:0000256" key="3">
    <source>
        <dbReference type="ARBA" id="ARBA00022692"/>
    </source>
</evidence>
<comment type="similarity">
    <text evidence="7">Belongs to the DHHC palmitoyltransferase family.</text>
</comment>
<protein>
    <recommendedName>
        <fullName evidence="7">Palmitoyltransferase</fullName>
        <ecNumber evidence="7">2.3.1.225</ecNumber>
    </recommendedName>
</protein>
<comment type="catalytic activity">
    <reaction evidence="7">
        <text>L-cysteinyl-[protein] + hexadecanoyl-CoA = S-hexadecanoyl-L-cysteinyl-[protein] + CoA</text>
        <dbReference type="Rhea" id="RHEA:36683"/>
        <dbReference type="Rhea" id="RHEA-COMP:10131"/>
        <dbReference type="Rhea" id="RHEA-COMP:11032"/>
        <dbReference type="ChEBI" id="CHEBI:29950"/>
        <dbReference type="ChEBI" id="CHEBI:57287"/>
        <dbReference type="ChEBI" id="CHEBI:57379"/>
        <dbReference type="ChEBI" id="CHEBI:74151"/>
        <dbReference type="EC" id="2.3.1.225"/>
    </reaction>
</comment>
<comment type="caution">
    <text evidence="9">The sequence shown here is derived from an EMBL/GenBank/DDBJ whole genome shotgun (WGS) entry which is preliminary data.</text>
</comment>
<keyword evidence="10" id="KW-1185">Reference proteome</keyword>
<feature type="transmembrane region" description="Helical" evidence="7">
    <location>
        <begin position="183"/>
        <end position="210"/>
    </location>
</feature>
<evidence type="ECO:0000256" key="2">
    <source>
        <dbReference type="ARBA" id="ARBA00022679"/>
    </source>
</evidence>
<organism evidence="9 10">
    <name type="scientific">Tritrichomonas musculus</name>
    <dbReference type="NCBI Taxonomy" id="1915356"/>
    <lineage>
        <taxon>Eukaryota</taxon>
        <taxon>Metamonada</taxon>
        <taxon>Parabasalia</taxon>
        <taxon>Tritrichomonadida</taxon>
        <taxon>Tritrichomonadidae</taxon>
        <taxon>Tritrichomonas</taxon>
    </lineage>
</organism>
<keyword evidence="2 7" id="KW-0808">Transferase</keyword>
<dbReference type="Pfam" id="PF01529">
    <property type="entry name" value="DHHC"/>
    <property type="match status" value="1"/>
</dbReference>
<dbReference type="InterPro" id="IPR001594">
    <property type="entry name" value="Palmitoyltrfase_DHHC"/>
</dbReference>
<feature type="transmembrane region" description="Helical" evidence="7">
    <location>
        <begin position="57"/>
        <end position="79"/>
    </location>
</feature>
<keyword evidence="4 7" id="KW-1133">Transmembrane helix</keyword>
<evidence type="ECO:0000256" key="7">
    <source>
        <dbReference type="RuleBase" id="RU079119"/>
    </source>
</evidence>
<evidence type="ECO:0000313" key="9">
    <source>
        <dbReference type="EMBL" id="KAK8838812.1"/>
    </source>
</evidence>
<keyword evidence="5 7" id="KW-0472">Membrane</keyword>
<evidence type="ECO:0000256" key="4">
    <source>
        <dbReference type="ARBA" id="ARBA00022989"/>
    </source>
</evidence>
<accession>A0ABR2GZ32</accession>
<dbReference type="Proteomes" id="UP001470230">
    <property type="component" value="Unassembled WGS sequence"/>
</dbReference>
<feature type="domain" description="Palmitoyltransferase DHHC" evidence="8">
    <location>
        <begin position="138"/>
        <end position="259"/>
    </location>
</feature>
<gene>
    <name evidence="9" type="ORF">M9Y10_032851</name>
</gene>
<dbReference type="EMBL" id="JAPFFF010000054">
    <property type="protein sequence ID" value="KAK8838812.1"/>
    <property type="molecule type" value="Genomic_DNA"/>
</dbReference>
<reference evidence="9 10" key="1">
    <citation type="submission" date="2024-04" db="EMBL/GenBank/DDBJ databases">
        <title>Tritrichomonas musculus Genome.</title>
        <authorList>
            <person name="Alves-Ferreira E."/>
            <person name="Grigg M."/>
            <person name="Lorenzi H."/>
            <person name="Galac M."/>
        </authorList>
    </citation>
    <scope>NUCLEOTIDE SEQUENCE [LARGE SCALE GENOMIC DNA]</scope>
    <source>
        <strain evidence="9 10">EAF2021</strain>
    </source>
</reference>
<keyword evidence="6 7" id="KW-0012">Acyltransferase</keyword>
<feature type="transmembrane region" description="Helical" evidence="7">
    <location>
        <begin position="85"/>
        <end position="113"/>
    </location>
</feature>
<evidence type="ECO:0000256" key="1">
    <source>
        <dbReference type="ARBA" id="ARBA00004141"/>
    </source>
</evidence>